<dbReference type="EMBL" id="CP046172">
    <property type="protein sequence ID" value="QIS10342.1"/>
    <property type="molecule type" value="Genomic_DNA"/>
</dbReference>
<keyword evidence="6" id="KW-1185">Reference proteome</keyword>
<evidence type="ECO:0000256" key="4">
    <source>
        <dbReference type="ARBA" id="ARBA00023186"/>
    </source>
</evidence>
<name>A0A6G9YAV4_9NOCA</name>
<comment type="similarity">
    <text evidence="2">Belongs to the EspG family.</text>
</comment>
<gene>
    <name evidence="5" type="ORF">F5544_12255</name>
</gene>
<dbReference type="KEGG" id="nah:F5544_12255"/>
<organism evidence="5 6">
    <name type="scientific">Nocardia arthritidis</name>
    <dbReference type="NCBI Taxonomy" id="228602"/>
    <lineage>
        <taxon>Bacteria</taxon>
        <taxon>Bacillati</taxon>
        <taxon>Actinomycetota</taxon>
        <taxon>Actinomycetes</taxon>
        <taxon>Mycobacteriales</taxon>
        <taxon>Nocardiaceae</taxon>
        <taxon>Nocardia</taxon>
    </lineage>
</organism>
<dbReference type="Pfam" id="PF14011">
    <property type="entry name" value="ESX-1_EspG"/>
    <property type="match status" value="1"/>
</dbReference>
<evidence type="ECO:0000256" key="3">
    <source>
        <dbReference type="ARBA" id="ARBA00022490"/>
    </source>
</evidence>
<dbReference type="AlphaFoldDB" id="A0A6G9YAV4"/>
<reference evidence="5 6" key="1">
    <citation type="journal article" date="2019" name="ACS Chem. Biol.">
        <title>Identification and Mobilization of a Cryptic Antibiotic Biosynthesis Gene Locus from a Human-Pathogenic Nocardia Isolate.</title>
        <authorList>
            <person name="Herisse M."/>
            <person name="Ishida K."/>
            <person name="Porter J.L."/>
            <person name="Howden B."/>
            <person name="Hertweck C."/>
            <person name="Stinear T.P."/>
            <person name="Pidot S.J."/>
        </authorList>
    </citation>
    <scope>NUCLEOTIDE SEQUENCE [LARGE SCALE GENOMIC DNA]</scope>
    <source>
        <strain evidence="5 6">AUSMDU00012717</strain>
    </source>
</reference>
<keyword evidence="4" id="KW-0143">Chaperone</keyword>
<comment type="subcellular location">
    <subcellularLocation>
        <location evidence="1">Cytoplasm</location>
    </subcellularLocation>
</comment>
<sequence>MTEWTWEPDDFAALWYSEANDRFPSPLHYLSRFPYLEDYQAHREQVRSRYSADAAEEVELLVHTLSTSDIRIEILGSTTELRGTIWEYRILGARNLFHGAVLCQSIVDRQPEGIRARLCRPEHLPTRIVNALLPADPGSQPAASFYAADITAGDGDYRDDYTRSSPRERFERLLRRPAHGEGIALLHTGSILHRADPSQTIRWHDITGDGRYTERRDGDLIHVRPTVPKELIGEFTTWIDDAARRLRGDEDYEW</sequence>
<keyword evidence="3" id="KW-0963">Cytoplasm</keyword>
<evidence type="ECO:0000256" key="2">
    <source>
        <dbReference type="ARBA" id="ARBA00006411"/>
    </source>
</evidence>
<proteinExistence type="inferred from homology"/>
<protein>
    <submittedName>
        <fullName evidence="5">ESX secretion-associated protein EspG</fullName>
    </submittedName>
</protein>
<evidence type="ECO:0000313" key="5">
    <source>
        <dbReference type="EMBL" id="QIS10342.1"/>
    </source>
</evidence>
<accession>A0A6G9YAV4</accession>
<dbReference type="RefSeq" id="WP_167473335.1">
    <property type="nucleotide sequence ID" value="NZ_CP046172.1"/>
</dbReference>
<evidence type="ECO:0000313" key="6">
    <source>
        <dbReference type="Proteomes" id="UP000503540"/>
    </source>
</evidence>
<dbReference type="InterPro" id="IPR025734">
    <property type="entry name" value="EspG"/>
</dbReference>
<evidence type="ECO:0000256" key="1">
    <source>
        <dbReference type="ARBA" id="ARBA00004496"/>
    </source>
</evidence>
<dbReference type="Proteomes" id="UP000503540">
    <property type="component" value="Chromosome"/>
</dbReference>